<dbReference type="STRING" id="1348114.OM33_10070"/>
<dbReference type="KEGG" id="pseo:OM33_10070"/>
<dbReference type="eggNOG" id="ENOG503348I">
    <property type="taxonomic scope" value="Bacteria"/>
</dbReference>
<evidence type="ECO:0000313" key="2">
    <source>
        <dbReference type="EMBL" id="AIY65456.1"/>
    </source>
</evidence>
<feature type="signal peptide" evidence="1">
    <location>
        <begin position="1"/>
        <end position="21"/>
    </location>
</feature>
<keyword evidence="1" id="KW-0732">Signal</keyword>
<accession>A0A0A7EHB7</accession>
<evidence type="ECO:0000313" key="3">
    <source>
        <dbReference type="Proteomes" id="UP000030341"/>
    </source>
</evidence>
<gene>
    <name evidence="2" type="ORF">OM33_10070</name>
</gene>
<organism evidence="2 3">
    <name type="scientific">Pseudoalteromonas piratica</name>
    <dbReference type="NCBI Taxonomy" id="1348114"/>
    <lineage>
        <taxon>Bacteria</taxon>
        <taxon>Pseudomonadati</taxon>
        <taxon>Pseudomonadota</taxon>
        <taxon>Gammaproteobacteria</taxon>
        <taxon>Alteromonadales</taxon>
        <taxon>Pseudoalteromonadaceae</taxon>
        <taxon>Pseudoalteromonas</taxon>
    </lineage>
</organism>
<name>A0A0A7EHB7_9GAMM</name>
<reference evidence="2 3" key="1">
    <citation type="submission" date="2014-11" db="EMBL/GenBank/DDBJ databases">
        <title>Complete Genome Sequence of Pseudoalteromonas sp. Strain OCN003 Isolated from Kaneohe Bay, Oahu, Hawaii.</title>
        <authorList>
            <person name="Beurmann S."/>
            <person name="Videau P."/>
            <person name="Ushijima B."/>
            <person name="Smith A.M."/>
            <person name="Aeby G.S."/>
            <person name="Callahan S.M."/>
            <person name="Belcaid M."/>
        </authorList>
    </citation>
    <scope>NUCLEOTIDE SEQUENCE [LARGE SCALE GENOMIC DNA]</scope>
    <source>
        <strain evidence="2 3">OCN003</strain>
    </source>
</reference>
<protein>
    <recommendedName>
        <fullName evidence="4">DUF3718 domain-containing protein</fullName>
    </recommendedName>
</protein>
<keyword evidence="3" id="KW-1185">Reference proteome</keyword>
<dbReference type="Proteomes" id="UP000030341">
    <property type="component" value="Chromosome 1"/>
</dbReference>
<dbReference type="HOGENOM" id="CLU_168986_0_0_6"/>
<dbReference type="RefSeq" id="WP_038641359.1">
    <property type="nucleotide sequence ID" value="NZ_CP009888.1"/>
</dbReference>
<dbReference type="AlphaFoldDB" id="A0A0A7EHB7"/>
<proteinExistence type="predicted"/>
<dbReference type="EMBL" id="CP009888">
    <property type="protein sequence ID" value="AIY65456.1"/>
    <property type="molecule type" value="Genomic_DNA"/>
</dbReference>
<evidence type="ECO:0008006" key="4">
    <source>
        <dbReference type="Google" id="ProtNLM"/>
    </source>
</evidence>
<dbReference type="Pfam" id="PF12514">
    <property type="entry name" value="DUF3718"/>
    <property type="match status" value="1"/>
</dbReference>
<feature type="chain" id="PRO_5002026980" description="DUF3718 domain-containing protein" evidence="1">
    <location>
        <begin position="22"/>
        <end position="116"/>
    </location>
</feature>
<dbReference type="InterPro" id="IPR022193">
    <property type="entry name" value="DUF3718"/>
</dbReference>
<sequence>MKVLAAALVSTTLLASANATADTQFVALDNSPGTELCMAFASNKPLDMKKAIKQNRVKKYQIDDKLTCNDMSLAEFASVYGLNRTSNYMNLEISTSTSIKDLAMAKKELVYISGSK</sequence>
<evidence type="ECO:0000256" key="1">
    <source>
        <dbReference type="SAM" id="SignalP"/>
    </source>
</evidence>